<dbReference type="Gene3D" id="2.160.20.10">
    <property type="entry name" value="Single-stranded right-handed beta-helix, Pectin lyase-like"/>
    <property type="match status" value="1"/>
</dbReference>
<feature type="domain" description="Dystroglycan-type cadherin-like" evidence="7">
    <location>
        <begin position="1052"/>
        <end position="1148"/>
    </location>
</feature>
<protein>
    <submittedName>
        <fullName evidence="8">Mannuronan epimerase</fullName>
    </submittedName>
</protein>
<dbReference type="Gene3D" id="2.150.10.10">
    <property type="entry name" value="Serralysin-like metalloprotease, C-terminal"/>
    <property type="match status" value="2"/>
</dbReference>
<accession>A0ABX0YML6</accession>
<dbReference type="InterPro" id="IPR006626">
    <property type="entry name" value="PbH1"/>
</dbReference>
<evidence type="ECO:0000313" key="8">
    <source>
        <dbReference type="EMBL" id="NJP03326.1"/>
    </source>
</evidence>
<name>A0ABX0YML6_9PSED</name>
<dbReference type="SUPFAM" id="SSF51126">
    <property type="entry name" value="Pectin lyase-like"/>
    <property type="match status" value="1"/>
</dbReference>
<keyword evidence="4" id="KW-0677">Repeat</keyword>
<dbReference type="PANTHER" id="PTHR38340:SF1">
    <property type="entry name" value="S-LAYER PROTEIN"/>
    <property type="match status" value="1"/>
</dbReference>
<dbReference type="Pfam" id="PF05345">
    <property type="entry name" value="He_PIG"/>
    <property type="match status" value="3"/>
</dbReference>
<evidence type="ECO:0000256" key="4">
    <source>
        <dbReference type="ARBA" id="ARBA00022737"/>
    </source>
</evidence>
<dbReference type="InterPro" id="IPR013783">
    <property type="entry name" value="Ig-like_fold"/>
</dbReference>
<dbReference type="Gene3D" id="2.60.40.10">
    <property type="entry name" value="Immunoglobulins"/>
    <property type="match status" value="3"/>
</dbReference>
<dbReference type="InterPro" id="IPR036514">
    <property type="entry name" value="SGNH_hydro_sf"/>
</dbReference>
<dbReference type="SUPFAM" id="SSF51120">
    <property type="entry name" value="beta-Roll"/>
    <property type="match status" value="6"/>
</dbReference>
<sequence length="1970" mass="202728">MIFNVKDFGAVGDGITDDTAAIQSAINAAQAAGGGTVFVPTGTFIVSAREEPGDGCLMLKSNVYLEGAGAGLTTVKVADGSNTKITGVIRSAYGEETHDFGLSNLTIDGNRANTTGKIDGWFNGYIPGKDGQDTNVTLSGVEIKDCSGYGFDPHEQTVNMLIENCVSHGNGLDGFVADYMIDTKYVNNVAYDNDRHGFNIVTSTHDFTMTGNVAYGNGAGGIVVQRGSENIPSPYNVTIEGGAVYDNGAEGVLVKLSSGVTVTGVDIHDNGGAAVRIYGSSDVTVTGNTLTNNGLNAPVPEVIIQSFDDTKGVSGKFFSGSDNHILDNTITGGANSTYGVAERDENGTDRNTILDNTISHTTKGSTLTYGDGTTVGTTPSEDTPPLPSTPQGTTGDDTLTGTDGNDTLQGLAGNDTLSGGAGDDILNGGSGVDTLTGGTGADTFVFNSRSDSFRNYNSGGAIRVDTITDFTVGQDRIDLSALGITGLGDGRNGTVYATVNSAGDKTYIKSLEPDASGNRFELILSGNLLNTLKATDFVFATPAVVNHAPVVATPLADQAATQATAFSYTLPAGSFTDADNDALTYTATLADGSALPAWLTFDAATRTFNGTPGATAVGSLNVTVTAADGRTGLASDSFALTVQGPPDTSPQVLTGTAGKDTLVGGAGNDVLIGGAGADQLTGGAGADTFRFTSVTDSYRTASTSYADTITDFTVGVDKIDLAGLGYTGLGNGYNGTLLLQYSASANKTYIKNYDADANGNRLELALAGNLLNTLHASDFIFVAPPANHAPTLAVPLDEQAAKETQPFSYTLPAGSFADSDNDTLTYTATLADGSALPSWLTFDTATRTFSGTPDTNAAGTLSVTVTAADGRSGLASDTFTLTVQDTPGAPTVVLTGTAGKDTLTGTDANEQLLGLAGNDTLNGGDGNDVLVGGAGIDQLTGGAGNDVFRFTNLTDSYRTATASFSDTLVDFTVGQDKIDLSTLGFSGLGNGYNGTLLLQYSANTGKTFLKSYDADANGNRFELALKGNYVGTLDGSSILFTAGGVPGNHAPVVSDPLLDTTATENSPFTYVVPITAFTDADGNRLVYTATLQNGTPLPSWLTFDAATRTFSGTPGENQAGEYNLLVTAKDPSGASVSDVFALQIAKAPIHAVTGTDAGESLAGTAFDDQMLGLGGNDTLRGGAGNDVLDGGAGVDALYGDAGNDVFRFSNVLDSYRDYDSGGITATDTVYGFTQGQDKIDVSALGFLGLGKGDNHTLTISLNSAGTKTYIKSPETDADGNRFEISLDGNYLGKLTDSDFVFADRAQQDILFLPTLGQSNARLMRTINDDGHSGISEMVDDLKKYTDYDVRSQFTDADGNGIDVAVGGSTVCGVSTGTAEQLRLSWWFTDTNEPGPALLRAVGLLKEQMSTLQAVDKVTMGIIWGQGEEAAQEISRAADPVAQAELYKASTFHVFDYLHAQLGDFKIYLMETGHYDADGARVRGFDEATIASVLNGVQAVRAAQQAIAAERSDVLLAVDYSDLPLRQEVDPITYPDDVWHLHEGSAEIVGQRLADYIAGDLGYQGNPNDNTTVQDIYDKAASQVGGYIRGTDQDDTLVGSAQNDTLDGDLGADTLSGGDGKDTYIVDNALDVVIETNSASAQIDTVKASVSWTLGANVEYLVLTGPSAIDGTGNELRNFITGNAAANVLDGGAGADSLTGGDGSDTYYVDNADDSVIETNTNMITGGNDTVYSSLATYTLTANVENLVINTDLAANGIGNALDNLLVSGAGNNVLDGRDGIDTVSYATALAGVTVGLSTTAQQNTQGAGLDTLKYIENLIGSQFGDTLTGSGGANTLDGGDGNDTLNGGAGNDVLIGGGGADALTGGSGADTYLFKALSDLGLGIQADTVYGFKSVEGDTLDLSGVDANSATDAHESFTFIGTEAFSTSDATGQLRFENGVLYGSVNADATPEFEIKLVGVTALHASDLAV</sequence>
<dbReference type="InterPro" id="IPR006644">
    <property type="entry name" value="Cadg"/>
</dbReference>
<feature type="compositionally biased region" description="Low complexity" evidence="6">
    <location>
        <begin position="392"/>
        <end position="411"/>
    </location>
</feature>
<dbReference type="InterPro" id="IPR011049">
    <property type="entry name" value="Serralysin-like_metalloprot_C"/>
</dbReference>
<dbReference type="InterPro" id="IPR012334">
    <property type="entry name" value="Pectin_lyas_fold"/>
</dbReference>
<dbReference type="SUPFAM" id="SSF52266">
    <property type="entry name" value="SGNH hydrolase"/>
    <property type="match status" value="1"/>
</dbReference>
<keyword evidence="3" id="KW-0964">Secreted</keyword>
<organism evidence="8 9">
    <name type="scientific">Pseudomonas quercus</name>
    <dbReference type="NCBI Taxonomy" id="2722792"/>
    <lineage>
        <taxon>Bacteria</taxon>
        <taxon>Pseudomonadati</taxon>
        <taxon>Pseudomonadota</taxon>
        <taxon>Gammaproteobacteria</taxon>
        <taxon>Pseudomonadales</taxon>
        <taxon>Pseudomonadaceae</taxon>
        <taxon>Pseudomonas</taxon>
    </lineage>
</organism>
<dbReference type="InterPro" id="IPR018511">
    <property type="entry name" value="Hemolysin-typ_Ca-bd_CS"/>
</dbReference>
<dbReference type="InterPro" id="IPR001343">
    <property type="entry name" value="Hemolysn_Ca-bd"/>
</dbReference>
<dbReference type="Proteomes" id="UP000746535">
    <property type="component" value="Unassembled WGS sequence"/>
</dbReference>
<feature type="domain" description="Dystroglycan-type cadherin-like" evidence="7">
    <location>
        <begin position="791"/>
        <end position="890"/>
    </location>
</feature>
<dbReference type="InterPro" id="IPR013858">
    <property type="entry name" value="Peptidase_M10B_C"/>
</dbReference>
<dbReference type="Gene3D" id="3.40.50.1110">
    <property type="entry name" value="SGNH hydrolase"/>
    <property type="match status" value="1"/>
</dbReference>
<gene>
    <name evidence="8" type="ORF">HBH25_21040</name>
</gene>
<feature type="compositionally biased region" description="Polar residues" evidence="6">
    <location>
        <begin position="349"/>
        <end position="368"/>
    </location>
</feature>
<dbReference type="PRINTS" id="PR00313">
    <property type="entry name" value="CABNDNGRPT"/>
</dbReference>
<dbReference type="InterPro" id="IPR011050">
    <property type="entry name" value="Pectin_lyase_fold/virulence"/>
</dbReference>
<dbReference type="SUPFAM" id="SSF49313">
    <property type="entry name" value="Cadherin-like"/>
    <property type="match status" value="3"/>
</dbReference>
<evidence type="ECO:0000259" key="7">
    <source>
        <dbReference type="SMART" id="SM00736"/>
    </source>
</evidence>
<dbReference type="PROSITE" id="PS00330">
    <property type="entry name" value="HEMOLYSIN_CALCIUM"/>
    <property type="match status" value="11"/>
</dbReference>
<dbReference type="SMART" id="SM00736">
    <property type="entry name" value="CADG"/>
    <property type="match status" value="3"/>
</dbReference>
<keyword evidence="5" id="KW-0106">Calcium</keyword>
<dbReference type="InterPro" id="IPR015919">
    <property type="entry name" value="Cadherin-like_sf"/>
</dbReference>
<evidence type="ECO:0000256" key="6">
    <source>
        <dbReference type="SAM" id="MobiDB-lite"/>
    </source>
</evidence>
<dbReference type="Pfam" id="PF00353">
    <property type="entry name" value="HemolysinCabind"/>
    <property type="match status" value="8"/>
</dbReference>
<dbReference type="PANTHER" id="PTHR38340">
    <property type="entry name" value="S-LAYER PROTEIN"/>
    <property type="match status" value="1"/>
</dbReference>
<dbReference type="SMART" id="SM00710">
    <property type="entry name" value="PbH1"/>
    <property type="match status" value="10"/>
</dbReference>
<evidence type="ECO:0000256" key="2">
    <source>
        <dbReference type="ARBA" id="ARBA00004613"/>
    </source>
</evidence>
<dbReference type="Pfam" id="PF12708">
    <property type="entry name" value="Pect-lyase_RHGA_epim"/>
    <property type="match status" value="1"/>
</dbReference>
<dbReference type="RefSeq" id="WP_168085899.1">
    <property type="nucleotide sequence ID" value="NZ_JAAVJI010000018.1"/>
</dbReference>
<dbReference type="InterPro" id="IPR050557">
    <property type="entry name" value="RTX_toxin/Mannuronan_C5-epim"/>
</dbReference>
<evidence type="ECO:0000256" key="1">
    <source>
        <dbReference type="ARBA" id="ARBA00001913"/>
    </source>
</evidence>
<feature type="domain" description="Dystroglycan-type cadherin-like" evidence="7">
    <location>
        <begin position="550"/>
        <end position="649"/>
    </location>
</feature>
<reference evidence="8 9" key="1">
    <citation type="submission" date="2020-03" db="EMBL/GenBank/DDBJ databases">
        <authorList>
            <person name="Wang L."/>
            <person name="He N."/>
            <person name="Li Y."/>
            <person name="Fang Y."/>
            <person name="Zhang F."/>
        </authorList>
    </citation>
    <scope>NUCLEOTIDE SEQUENCE [LARGE SCALE GENOMIC DNA]</scope>
    <source>
        <strain evidence="9">hsmgli-8</strain>
    </source>
</reference>
<comment type="caution">
    <text evidence="8">The sequence shown here is derived from an EMBL/GenBank/DDBJ whole genome shotgun (WGS) entry which is preliminary data.</text>
</comment>
<evidence type="ECO:0000256" key="5">
    <source>
        <dbReference type="ARBA" id="ARBA00022837"/>
    </source>
</evidence>
<dbReference type="EMBL" id="JAAVJI010000018">
    <property type="protein sequence ID" value="NJP03326.1"/>
    <property type="molecule type" value="Genomic_DNA"/>
</dbReference>
<comment type="cofactor">
    <cofactor evidence="1">
        <name>Ca(2+)</name>
        <dbReference type="ChEBI" id="CHEBI:29108"/>
    </cofactor>
</comment>
<feature type="region of interest" description="Disordered" evidence="6">
    <location>
        <begin position="342"/>
        <end position="416"/>
    </location>
</feature>
<dbReference type="Pfam" id="PF08548">
    <property type="entry name" value="Peptidase_M10_C"/>
    <property type="match status" value="2"/>
</dbReference>
<comment type="subcellular location">
    <subcellularLocation>
        <location evidence="2">Secreted</location>
    </subcellularLocation>
</comment>
<keyword evidence="9" id="KW-1185">Reference proteome</keyword>
<proteinExistence type="predicted"/>
<evidence type="ECO:0000256" key="3">
    <source>
        <dbReference type="ARBA" id="ARBA00022525"/>
    </source>
</evidence>
<evidence type="ECO:0000313" key="9">
    <source>
        <dbReference type="Proteomes" id="UP000746535"/>
    </source>
</evidence>
<dbReference type="InterPro" id="IPR024535">
    <property type="entry name" value="RHGA/B-epi-like_pectate_lyase"/>
</dbReference>